<proteinExistence type="predicted"/>
<dbReference type="EMBL" id="NMUH01003414">
    <property type="protein sequence ID" value="MQM05443.1"/>
    <property type="molecule type" value="Genomic_DNA"/>
</dbReference>
<dbReference type="Gene3D" id="1.10.10.60">
    <property type="entry name" value="Homeodomain-like"/>
    <property type="match status" value="1"/>
</dbReference>
<dbReference type="InterPro" id="IPR009057">
    <property type="entry name" value="Homeodomain-like_sf"/>
</dbReference>
<feature type="region of interest" description="Disordered" evidence="1">
    <location>
        <begin position="1"/>
        <end position="38"/>
    </location>
</feature>
<organism evidence="2 3">
    <name type="scientific">Colocasia esculenta</name>
    <name type="common">Wild taro</name>
    <name type="synonym">Arum esculentum</name>
    <dbReference type="NCBI Taxonomy" id="4460"/>
    <lineage>
        <taxon>Eukaryota</taxon>
        <taxon>Viridiplantae</taxon>
        <taxon>Streptophyta</taxon>
        <taxon>Embryophyta</taxon>
        <taxon>Tracheophyta</taxon>
        <taxon>Spermatophyta</taxon>
        <taxon>Magnoliopsida</taxon>
        <taxon>Liliopsida</taxon>
        <taxon>Araceae</taxon>
        <taxon>Aroideae</taxon>
        <taxon>Colocasieae</taxon>
        <taxon>Colocasia</taxon>
    </lineage>
</organism>
<dbReference type="OrthoDB" id="10250354at2759"/>
<dbReference type="GO" id="GO:0005829">
    <property type="term" value="C:cytosol"/>
    <property type="evidence" value="ECO:0007669"/>
    <property type="project" value="TreeGrafter"/>
</dbReference>
<reference evidence="2" key="1">
    <citation type="submission" date="2017-07" db="EMBL/GenBank/DDBJ databases">
        <title>Taro Niue Genome Assembly and Annotation.</title>
        <authorList>
            <person name="Atibalentja N."/>
            <person name="Keating K."/>
            <person name="Fields C.J."/>
        </authorList>
    </citation>
    <scope>NUCLEOTIDE SEQUENCE</scope>
    <source>
        <strain evidence="2">Niue_2</strain>
        <tissue evidence="2">Leaf</tissue>
    </source>
</reference>
<gene>
    <name evidence="2" type="ORF">Taro_038255</name>
</gene>
<dbReference type="GO" id="GO:0043022">
    <property type="term" value="F:ribosome binding"/>
    <property type="evidence" value="ECO:0007669"/>
    <property type="project" value="InterPro"/>
</dbReference>
<evidence type="ECO:0008006" key="4">
    <source>
        <dbReference type="Google" id="ProtNLM"/>
    </source>
</evidence>
<name>A0A843W2X0_COLES</name>
<feature type="compositionally biased region" description="Gly residues" evidence="1">
    <location>
        <begin position="107"/>
        <end position="126"/>
    </location>
</feature>
<sequence>MKPIDKRAQVADLKLSAPYPSENEEAKDGDANGGGGGSWSFREDIALLNALKAFPKDGPMRWEKISAAVPAGRSKAALTRKRMPLGEEGEEGTKKTLSRPSRRRRATGGGGSGGIGGDSGHGGVIF</sequence>
<dbReference type="GO" id="GO:0006450">
    <property type="term" value="P:regulation of translational fidelity"/>
    <property type="evidence" value="ECO:0007669"/>
    <property type="project" value="InterPro"/>
</dbReference>
<dbReference type="Proteomes" id="UP000652761">
    <property type="component" value="Unassembled WGS sequence"/>
</dbReference>
<dbReference type="GO" id="GO:0030544">
    <property type="term" value="F:Hsp70 protein binding"/>
    <property type="evidence" value="ECO:0007669"/>
    <property type="project" value="InterPro"/>
</dbReference>
<dbReference type="PANTHER" id="PTHR43999:SF3">
    <property type="entry name" value="TRANSCRIPTION FACTOR MAMYB"/>
    <property type="match status" value="1"/>
</dbReference>
<evidence type="ECO:0000256" key="1">
    <source>
        <dbReference type="SAM" id="MobiDB-lite"/>
    </source>
</evidence>
<dbReference type="AlphaFoldDB" id="A0A843W2X0"/>
<dbReference type="InterPro" id="IPR044634">
    <property type="entry name" value="Zuotin/DnaJC2"/>
</dbReference>
<dbReference type="SUPFAM" id="SSF46689">
    <property type="entry name" value="Homeodomain-like"/>
    <property type="match status" value="1"/>
</dbReference>
<feature type="compositionally biased region" description="Basic residues" evidence="1">
    <location>
        <begin position="96"/>
        <end position="106"/>
    </location>
</feature>
<dbReference type="InterPro" id="IPR001005">
    <property type="entry name" value="SANT/Myb"/>
</dbReference>
<evidence type="ECO:0000313" key="3">
    <source>
        <dbReference type="Proteomes" id="UP000652761"/>
    </source>
</evidence>
<feature type="region of interest" description="Disordered" evidence="1">
    <location>
        <begin position="69"/>
        <end position="126"/>
    </location>
</feature>
<dbReference type="GO" id="GO:0051083">
    <property type="term" value="P:'de novo' cotranslational protein folding"/>
    <property type="evidence" value="ECO:0007669"/>
    <property type="project" value="InterPro"/>
</dbReference>
<dbReference type="PANTHER" id="PTHR43999">
    <property type="entry name" value="DNAJ HOMOLOG SUBFAMILY C MEMBER 2"/>
    <property type="match status" value="1"/>
</dbReference>
<keyword evidence="3" id="KW-1185">Reference proteome</keyword>
<protein>
    <recommendedName>
        <fullName evidence="4">Myb-like domain-containing protein</fullName>
    </recommendedName>
</protein>
<accession>A0A843W2X0</accession>
<dbReference type="CDD" id="cd00167">
    <property type="entry name" value="SANT"/>
    <property type="match status" value="1"/>
</dbReference>
<comment type="caution">
    <text evidence="2">The sequence shown here is derived from an EMBL/GenBank/DDBJ whole genome shotgun (WGS) entry which is preliminary data.</text>
</comment>
<evidence type="ECO:0000313" key="2">
    <source>
        <dbReference type="EMBL" id="MQM05443.1"/>
    </source>
</evidence>